<accession>A0A5A7QDY8</accession>
<reference evidence="2" key="1">
    <citation type="journal article" date="2019" name="Curr. Biol.">
        <title>Genome Sequence of Striga asiatica Provides Insight into the Evolution of Plant Parasitism.</title>
        <authorList>
            <person name="Yoshida S."/>
            <person name="Kim S."/>
            <person name="Wafula E.K."/>
            <person name="Tanskanen J."/>
            <person name="Kim Y.M."/>
            <person name="Honaas L."/>
            <person name="Yang Z."/>
            <person name="Spallek T."/>
            <person name="Conn C.E."/>
            <person name="Ichihashi Y."/>
            <person name="Cheong K."/>
            <person name="Cui S."/>
            <person name="Der J.P."/>
            <person name="Gundlach H."/>
            <person name="Jiao Y."/>
            <person name="Hori C."/>
            <person name="Ishida J.K."/>
            <person name="Kasahara H."/>
            <person name="Kiba T."/>
            <person name="Kim M.S."/>
            <person name="Koo N."/>
            <person name="Laohavisit A."/>
            <person name="Lee Y.H."/>
            <person name="Lumba S."/>
            <person name="McCourt P."/>
            <person name="Mortimer J.C."/>
            <person name="Mutuku J.M."/>
            <person name="Nomura T."/>
            <person name="Sasaki-Sekimoto Y."/>
            <person name="Seto Y."/>
            <person name="Wang Y."/>
            <person name="Wakatake T."/>
            <person name="Sakakibara H."/>
            <person name="Demura T."/>
            <person name="Yamaguchi S."/>
            <person name="Yoneyama K."/>
            <person name="Manabe R.I."/>
            <person name="Nelson D.C."/>
            <person name="Schulman A.H."/>
            <person name="Timko M.P."/>
            <person name="dePamphilis C.W."/>
            <person name="Choi D."/>
            <person name="Shirasu K."/>
        </authorList>
    </citation>
    <scope>NUCLEOTIDE SEQUENCE [LARGE SCALE GENOMIC DNA]</scope>
    <source>
        <strain evidence="2">cv. UVA1</strain>
    </source>
</reference>
<organism evidence="1 2">
    <name type="scientific">Striga asiatica</name>
    <name type="common">Asiatic witchweed</name>
    <name type="synonym">Buchnera asiatica</name>
    <dbReference type="NCBI Taxonomy" id="4170"/>
    <lineage>
        <taxon>Eukaryota</taxon>
        <taxon>Viridiplantae</taxon>
        <taxon>Streptophyta</taxon>
        <taxon>Embryophyta</taxon>
        <taxon>Tracheophyta</taxon>
        <taxon>Spermatophyta</taxon>
        <taxon>Magnoliopsida</taxon>
        <taxon>eudicotyledons</taxon>
        <taxon>Gunneridae</taxon>
        <taxon>Pentapetalae</taxon>
        <taxon>asterids</taxon>
        <taxon>lamiids</taxon>
        <taxon>Lamiales</taxon>
        <taxon>Orobanchaceae</taxon>
        <taxon>Buchnereae</taxon>
        <taxon>Striga</taxon>
    </lineage>
</organism>
<dbReference type="AlphaFoldDB" id="A0A5A7QDY8"/>
<evidence type="ECO:0000313" key="1">
    <source>
        <dbReference type="EMBL" id="GER43152.1"/>
    </source>
</evidence>
<protein>
    <submittedName>
        <fullName evidence="1">Glycoside hydrolase family 2 protein</fullName>
    </submittedName>
</protein>
<dbReference type="EMBL" id="BKCP01006515">
    <property type="protein sequence ID" value="GER43152.1"/>
    <property type="molecule type" value="Genomic_DNA"/>
</dbReference>
<sequence length="124" mass="14090">MEWHVKEVSGYFNNLDRVSGIKVFVEELTPLSQWKRRGSCDDQKLSSNDLNLDEHNIGLVRRKRNFRQPPSFSLCEMGGPQQLKYMTFLSDSSDSDHLLPDGVITTPAAAESLSRHSDSNFFLA</sequence>
<dbReference type="GO" id="GO:0016787">
    <property type="term" value="F:hydrolase activity"/>
    <property type="evidence" value="ECO:0007669"/>
    <property type="project" value="UniProtKB-KW"/>
</dbReference>
<keyword evidence="1" id="KW-0378">Hydrolase</keyword>
<keyword evidence="2" id="KW-1185">Reference proteome</keyword>
<dbReference type="Proteomes" id="UP000325081">
    <property type="component" value="Unassembled WGS sequence"/>
</dbReference>
<name>A0A5A7QDY8_STRAF</name>
<comment type="caution">
    <text evidence="1">The sequence shown here is derived from an EMBL/GenBank/DDBJ whole genome shotgun (WGS) entry which is preliminary data.</text>
</comment>
<proteinExistence type="predicted"/>
<gene>
    <name evidence="1" type="ORF">STAS_19980</name>
</gene>
<evidence type="ECO:0000313" key="2">
    <source>
        <dbReference type="Proteomes" id="UP000325081"/>
    </source>
</evidence>